<feature type="active site" description="Proton acceptor" evidence="3">
    <location>
        <position position="227"/>
    </location>
</feature>
<evidence type="ECO:0000256" key="3">
    <source>
        <dbReference type="PROSITE-ProRule" id="PRU01161"/>
    </source>
</evidence>
<feature type="domain" description="PNPLA" evidence="4">
    <location>
        <begin position="42"/>
        <end position="240"/>
    </location>
</feature>
<dbReference type="CDD" id="cd07199">
    <property type="entry name" value="Pat17_PNPLA8_PNPLA9_like"/>
    <property type="match status" value="1"/>
</dbReference>
<dbReference type="Gene3D" id="3.40.1090.10">
    <property type="entry name" value="Cytosolic phospholipase A2 catalytic domain"/>
    <property type="match status" value="1"/>
</dbReference>
<reference evidence="5 6" key="1">
    <citation type="submission" date="2019-04" db="EMBL/GenBank/DDBJ databases">
        <title>Draft genome sequence of Rickettsia asiatica Maytaro1284.</title>
        <authorList>
            <person name="Thu M."/>
            <person name="Qiu Y."/>
            <person name="Nakao R."/>
        </authorList>
    </citation>
    <scope>NUCLEOTIDE SEQUENCE [LARGE SCALE GENOMIC DNA]</scope>
    <source>
        <strain evidence="5 6">Maytaro1284</strain>
        <plasmid evidence="5 6">pRA1</plasmid>
    </source>
</reference>
<dbReference type="PROSITE" id="PS51635">
    <property type="entry name" value="PNPLA"/>
    <property type="match status" value="1"/>
</dbReference>
<comment type="similarity">
    <text evidence="1">Belongs to the patatin family.</text>
</comment>
<dbReference type="RefSeq" id="WP_147144209.1">
    <property type="nucleotide sequence ID" value="NZ_AP019564.1"/>
</dbReference>
<feature type="short sequence motif" description="GXGXXG" evidence="3">
    <location>
        <begin position="46"/>
        <end position="51"/>
    </location>
</feature>
<gene>
    <name evidence="5" type="ORF">RAS_p280</name>
</gene>
<dbReference type="InterPro" id="IPR016035">
    <property type="entry name" value="Acyl_Trfase/lysoPLipase"/>
</dbReference>
<keyword evidence="5" id="KW-0614">Plasmid</keyword>
<dbReference type="PANTHER" id="PTHR32176">
    <property type="entry name" value="XYLOSE ISOMERASE"/>
    <property type="match status" value="1"/>
</dbReference>
<accession>A0A510G938</accession>
<evidence type="ECO:0000259" key="4">
    <source>
        <dbReference type="PROSITE" id="PS51635"/>
    </source>
</evidence>
<dbReference type="PANTHER" id="PTHR32176:SF92">
    <property type="entry name" value="XYLOSE ISOMERASE"/>
    <property type="match status" value="1"/>
</dbReference>
<keyword evidence="3" id="KW-0442">Lipid degradation</keyword>
<dbReference type="GO" id="GO:0047372">
    <property type="term" value="F:monoacylglycerol lipase activity"/>
    <property type="evidence" value="ECO:0007669"/>
    <property type="project" value="TreeGrafter"/>
</dbReference>
<dbReference type="Pfam" id="PF01734">
    <property type="entry name" value="Patatin"/>
    <property type="match status" value="1"/>
</dbReference>
<dbReference type="SUPFAM" id="SSF52151">
    <property type="entry name" value="FabD/lysophospholipase-like"/>
    <property type="match status" value="1"/>
</dbReference>
<feature type="short sequence motif" description="DGA/G" evidence="3">
    <location>
        <begin position="227"/>
        <end position="229"/>
    </location>
</feature>
<name>A0A510G938_9RICK</name>
<proteinExistence type="inferred from homology"/>
<evidence type="ECO:0000313" key="6">
    <source>
        <dbReference type="Proteomes" id="UP000321183"/>
    </source>
</evidence>
<dbReference type="GO" id="GO:0004620">
    <property type="term" value="F:phospholipase activity"/>
    <property type="evidence" value="ECO:0007669"/>
    <property type="project" value="TreeGrafter"/>
</dbReference>
<dbReference type="EMBL" id="AP019564">
    <property type="protein sequence ID" value="BBJ32432.1"/>
    <property type="molecule type" value="Genomic_DNA"/>
</dbReference>
<sequence>MATEIHTQQTFEHIKQEVEDNIKNTAAENDSTSESIKSNRILSLSGGGVKGIAELVVLAEIEERTGKSISELFPIITGTSVGGLIGALLTIPKEPGSNIPKYSAKEALDIFIDAAPKIFDHYWYDGIKQIFTHKHSQGPLKEILEQHLAGLRLDDTTSRLIIPVTDLASLDKGGKIFDSHDSYSPHIRVQDVLLATTAAPTYFKPVTNKEYIKGYENQEDALYAYADGGLGSNRPAYEALKILKSGHSREESAKILDDTMVLSLNFDKDTSGSSSIPKIGFDGVIGWLVKGKLVSRLMQSSEDSATAEVRGDLPGEDEFVEVKLPITKATSSLDNSSLKNIDALVAVGRKYIEDHTEQLQKLCDNLVKYVEVETKAMTHEKAAEDAMIAIEAGLDLDNSCNDSTIVNKEAITVTSDDIANSNEDANRHDSDDTVSNPIITNDNREQILDGIKQYLTSFANENPDLKENIEQYLIAMNDYSNQELEKLILDFAEWQKVVKEMELHEAESVLAPYMSYGIEASQESMEFEGIDDEVSNHEILA</sequence>
<protein>
    <submittedName>
        <fullName evidence="5">Patatin</fullName>
    </submittedName>
</protein>
<dbReference type="KEGG" id="ras:RAS_p280"/>
<dbReference type="GO" id="GO:0016042">
    <property type="term" value="P:lipid catabolic process"/>
    <property type="evidence" value="ECO:0007669"/>
    <property type="project" value="UniProtKB-UniRule"/>
</dbReference>
<keyword evidence="6" id="KW-1185">Reference proteome</keyword>
<dbReference type="InterPro" id="IPR002641">
    <property type="entry name" value="PNPLA_dom"/>
</dbReference>
<dbReference type="AlphaFoldDB" id="A0A510G938"/>
<evidence type="ECO:0000256" key="2">
    <source>
        <dbReference type="ARBA" id="ARBA00023098"/>
    </source>
</evidence>
<feature type="short sequence motif" description="GXSXG" evidence="3">
    <location>
        <begin position="78"/>
        <end position="82"/>
    </location>
</feature>
<organism evidence="5 6">
    <name type="scientific">Rickettsia asiatica</name>
    <dbReference type="NCBI Taxonomy" id="238800"/>
    <lineage>
        <taxon>Bacteria</taxon>
        <taxon>Pseudomonadati</taxon>
        <taxon>Pseudomonadota</taxon>
        <taxon>Alphaproteobacteria</taxon>
        <taxon>Rickettsiales</taxon>
        <taxon>Rickettsiaceae</taxon>
        <taxon>Rickettsieae</taxon>
        <taxon>Rickettsia</taxon>
        <taxon>spotted fever group</taxon>
    </lineage>
</organism>
<feature type="active site" description="Nucleophile" evidence="3">
    <location>
        <position position="80"/>
    </location>
</feature>
<dbReference type="Proteomes" id="UP000321183">
    <property type="component" value="Plasmid pRA1"/>
</dbReference>
<geneLocation type="plasmid" evidence="5 6">
    <name>pRA1</name>
</geneLocation>
<evidence type="ECO:0000313" key="5">
    <source>
        <dbReference type="EMBL" id="BBJ32432.1"/>
    </source>
</evidence>
<evidence type="ECO:0000256" key="1">
    <source>
        <dbReference type="ARBA" id="ARBA00010240"/>
    </source>
</evidence>
<keyword evidence="3" id="KW-0378">Hydrolase</keyword>
<keyword evidence="2 3" id="KW-0443">Lipid metabolism</keyword>